<keyword evidence="1" id="KW-0328">Glycosyltransferase</keyword>
<evidence type="ECO:0000259" key="3">
    <source>
        <dbReference type="Pfam" id="PF00535"/>
    </source>
</evidence>
<accession>A0A239FSV1</accession>
<organism evidence="4 5">
    <name type="scientific">Ekhidna lutea</name>
    <dbReference type="NCBI Taxonomy" id="447679"/>
    <lineage>
        <taxon>Bacteria</taxon>
        <taxon>Pseudomonadati</taxon>
        <taxon>Bacteroidota</taxon>
        <taxon>Cytophagia</taxon>
        <taxon>Cytophagales</taxon>
        <taxon>Reichenbachiellaceae</taxon>
        <taxon>Ekhidna</taxon>
    </lineage>
</organism>
<dbReference type="OrthoDB" id="9801954at2"/>
<dbReference type="Gene3D" id="3.90.550.10">
    <property type="entry name" value="Spore Coat Polysaccharide Biosynthesis Protein SpsA, Chain A"/>
    <property type="match status" value="1"/>
</dbReference>
<proteinExistence type="predicted"/>
<dbReference type="InterPro" id="IPR001173">
    <property type="entry name" value="Glyco_trans_2-like"/>
</dbReference>
<name>A0A239FSV1_EKHLU</name>
<keyword evidence="5" id="KW-1185">Reference proteome</keyword>
<protein>
    <submittedName>
        <fullName evidence="4">Glycosyltransferase, GT2 family</fullName>
    </submittedName>
</protein>
<dbReference type="EMBL" id="FZPD01000001">
    <property type="protein sequence ID" value="SNS58964.1"/>
    <property type="molecule type" value="Genomic_DNA"/>
</dbReference>
<evidence type="ECO:0000256" key="2">
    <source>
        <dbReference type="ARBA" id="ARBA00022679"/>
    </source>
</evidence>
<feature type="domain" description="Glycosyltransferase 2-like" evidence="3">
    <location>
        <begin position="11"/>
        <end position="130"/>
    </location>
</feature>
<dbReference type="CDD" id="cd00761">
    <property type="entry name" value="Glyco_tranf_GTA_type"/>
    <property type="match status" value="1"/>
</dbReference>
<keyword evidence="2 4" id="KW-0808">Transferase</keyword>
<evidence type="ECO:0000313" key="5">
    <source>
        <dbReference type="Proteomes" id="UP000198393"/>
    </source>
</evidence>
<dbReference type="PANTHER" id="PTHR22916">
    <property type="entry name" value="GLYCOSYLTRANSFERASE"/>
    <property type="match status" value="1"/>
</dbReference>
<dbReference type="SUPFAM" id="SSF53448">
    <property type="entry name" value="Nucleotide-diphospho-sugar transferases"/>
    <property type="match status" value="1"/>
</dbReference>
<evidence type="ECO:0000313" key="4">
    <source>
        <dbReference type="EMBL" id="SNS58964.1"/>
    </source>
</evidence>
<evidence type="ECO:0000256" key="1">
    <source>
        <dbReference type="ARBA" id="ARBA00022676"/>
    </source>
</evidence>
<dbReference type="InterPro" id="IPR029044">
    <property type="entry name" value="Nucleotide-diphossugar_trans"/>
</dbReference>
<gene>
    <name evidence="4" type="ORF">SAMN05421640_0783</name>
</gene>
<dbReference type="AlphaFoldDB" id="A0A239FSV1"/>
<reference evidence="4 5" key="1">
    <citation type="submission" date="2017-06" db="EMBL/GenBank/DDBJ databases">
        <authorList>
            <person name="Kim H.J."/>
            <person name="Triplett B.A."/>
        </authorList>
    </citation>
    <scope>NUCLEOTIDE SEQUENCE [LARGE SCALE GENOMIC DNA]</scope>
    <source>
        <strain evidence="4 5">DSM 19307</strain>
    </source>
</reference>
<dbReference type="Pfam" id="PF00535">
    <property type="entry name" value="Glycos_transf_2"/>
    <property type="match status" value="1"/>
</dbReference>
<sequence>MKGMSIKTLTISVCTFRRPNLLRQAIRAVHRLSIPKELEVNFLIVDNDASQEIEQLIREETSDFQIPTRYVAEVNQGLVNARNRVLAEARKMSVDYLAMFDDDDYPETGWLINLWNCLNKYSATVVSGMMIYSWPDSLVSIDDDIKRVYDEKSSTIKTGDIRERCGSGNTLIDFKFVEKHNLSFHEAFNYTGGEDSHFFESVTLYGGKIVKCNEAIVYSEIVEERANEDFIWMRRYNVGYVTFTKNRLLYGRLKAIQKAISMLFRNGLNNLIKSLSDDKRTQIKRKRKAIEMKGLIDSLLGKTYESYKKPDGY</sequence>
<dbReference type="PANTHER" id="PTHR22916:SF51">
    <property type="entry name" value="GLYCOSYLTRANSFERASE EPSH-RELATED"/>
    <property type="match status" value="1"/>
</dbReference>
<dbReference type="GO" id="GO:0016758">
    <property type="term" value="F:hexosyltransferase activity"/>
    <property type="evidence" value="ECO:0007669"/>
    <property type="project" value="UniProtKB-ARBA"/>
</dbReference>
<dbReference type="Proteomes" id="UP000198393">
    <property type="component" value="Unassembled WGS sequence"/>
</dbReference>